<evidence type="ECO:0000256" key="4">
    <source>
        <dbReference type="ARBA" id="ARBA00023274"/>
    </source>
</evidence>
<dbReference type="Pfam" id="PF01386">
    <property type="entry name" value="Ribosomal_L25p"/>
    <property type="match status" value="1"/>
</dbReference>
<reference evidence="9 10" key="1">
    <citation type="journal article" date="2019" name="Front. Microbiol.">
        <title>Thermoanaerosceptrum fracticalcis gen. nov. sp. nov., a Novel Fumarate-Fermenting Microorganism From a Deep Fractured Carbonate Aquifer of the US Great Basin.</title>
        <authorList>
            <person name="Hamilton-Brehm S.D."/>
            <person name="Stewart L.E."/>
            <person name="Zavarin M."/>
            <person name="Caldwell M."/>
            <person name="Lawson P.A."/>
            <person name="Onstott T.C."/>
            <person name="Grzymski J."/>
            <person name="Neveux I."/>
            <person name="Lollar B.S."/>
            <person name="Russell C.E."/>
            <person name="Moser D.P."/>
        </authorList>
    </citation>
    <scope>NUCLEOTIDE SEQUENCE [LARGE SCALE GENOMIC DNA]</scope>
    <source>
        <strain evidence="9 10">DRI-13</strain>
    </source>
</reference>
<proteinExistence type="inferred from homology"/>
<name>A0A7G6E5L4_THEFR</name>
<keyword evidence="4 5" id="KW-0687">Ribonucleoprotein</keyword>
<dbReference type="KEGG" id="tfr:BR63_14355"/>
<dbReference type="InterPro" id="IPR020056">
    <property type="entry name" value="Rbsml_bL25/Gln-tRNA_synth_N"/>
</dbReference>
<dbReference type="HAMAP" id="MF_01334">
    <property type="entry name" value="Ribosomal_bL25_CTC"/>
    <property type="match status" value="1"/>
</dbReference>
<feature type="domain" description="Large ribosomal subunit protein bL25 L25" evidence="7">
    <location>
        <begin position="6"/>
        <end position="88"/>
    </location>
</feature>
<dbReference type="SUPFAM" id="SSF50715">
    <property type="entry name" value="Ribosomal protein L25-like"/>
    <property type="match status" value="1"/>
</dbReference>
<dbReference type="InterPro" id="IPR001021">
    <property type="entry name" value="Ribosomal_bL25_long"/>
</dbReference>
<dbReference type="GO" id="GO:0008097">
    <property type="term" value="F:5S rRNA binding"/>
    <property type="evidence" value="ECO:0007669"/>
    <property type="project" value="InterPro"/>
</dbReference>
<accession>A0A7G6E5L4</accession>
<dbReference type="EMBL" id="CP045798">
    <property type="protein sequence ID" value="QNB47368.1"/>
    <property type="molecule type" value="Genomic_DNA"/>
</dbReference>
<dbReference type="OrthoDB" id="9790002at2"/>
<dbReference type="PANTHER" id="PTHR33284">
    <property type="entry name" value="RIBOSOMAL PROTEIN L25/GLN-TRNA SYNTHETASE, ANTI-CODON-BINDING DOMAIN-CONTAINING PROTEIN"/>
    <property type="match status" value="1"/>
</dbReference>
<comment type="function">
    <text evidence="5">This is one of the proteins that binds to the 5S RNA in the ribosome where it forms part of the central protuberance.</text>
</comment>
<protein>
    <recommendedName>
        <fullName evidence="5">Large ribosomal subunit protein bL25</fullName>
    </recommendedName>
    <alternativeName>
        <fullName evidence="5">General stress protein CTC</fullName>
    </alternativeName>
</protein>
<evidence type="ECO:0000313" key="9">
    <source>
        <dbReference type="EMBL" id="QNB47368.1"/>
    </source>
</evidence>
<feature type="region of interest" description="Disordered" evidence="6">
    <location>
        <begin position="183"/>
        <end position="205"/>
    </location>
</feature>
<comment type="similarity">
    <text evidence="5">Belongs to the bacterial ribosomal protein bL25 family. CTC subfamily.</text>
</comment>
<evidence type="ECO:0000256" key="5">
    <source>
        <dbReference type="HAMAP-Rule" id="MF_01334"/>
    </source>
</evidence>
<dbReference type="RefSeq" id="WP_051965581.1">
    <property type="nucleotide sequence ID" value="NZ_CP045798.1"/>
</dbReference>
<evidence type="ECO:0000313" key="10">
    <source>
        <dbReference type="Proteomes" id="UP000515847"/>
    </source>
</evidence>
<keyword evidence="10" id="KW-1185">Reference proteome</keyword>
<gene>
    <name evidence="5" type="primary">rplY</name>
    <name evidence="5" type="synonym">ctc</name>
    <name evidence="9" type="ORF">BR63_14355</name>
</gene>
<dbReference type="GO" id="GO:0022625">
    <property type="term" value="C:cytosolic large ribosomal subunit"/>
    <property type="evidence" value="ECO:0007669"/>
    <property type="project" value="TreeGrafter"/>
</dbReference>
<dbReference type="InterPro" id="IPR020930">
    <property type="entry name" value="Ribosomal_uL5_bac-type"/>
</dbReference>
<dbReference type="Gene3D" id="2.170.120.20">
    <property type="entry name" value="Ribosomal protein L25, beta domain"/>
    <property type="match status" value="1"/>
</dbReference>
<dbReference type="GO" id="GO:0003735">
    <property type="term" value="F:structural constituent of ribosome"/>
    <property type="evidence" value="ECO:0007669"/>
    <property type="project" value="InterPro"/>
</dbReference>
<feature type="domain" description="Large ribosomal subunit protein bL25 beta" evidence="8">
    <location>
        <begin position="96"/>
        <end position="179"/>
    </location>
</feature>
<dbReference type="NCBIfam" id="TIGR00731">
    <property type="entry name" value="bL25_bact_ctc"/>
    <property type="match status" value="1"/>
</dbReference>
<dbReference type="Proteomes" id="UP000515847">
    <property type="component" value="Chromosome"/>
</dbReference>
<sequence length="205" mass="22413">MGKHVLRADKRPVNTKHTVRELRKKGYVPGVLYGSKIGNIPIKIAERDLSRVGGAHVIEVTLPQGSYPAVIREIQKHPVNGEIHHVDLQQVDLNKKIRTEIPIQVTGTPVGIKMGGVLQLGERSVEVEALPAEIPDYLEADITALEIGDKYTVSDLQKTTPLKIISELDSVIAVVVAPRTAETIEEEQTAPELPHGDPVVENGQE</sequence>
<dbReference type="AlphaFoldDB" id="A0A7G6E5L4"/>
<keyword evidence="2 5" id="KW-0694">RNA-binding</keyword>
<keyword evidence="1 5" id="KW-0699">rRNA-binding</keyword>
<evidence type="ECO:0000256" key="1">
    <source>
        <dbReference type="ARBA" id="ARBA00022730"/>
    </source>
</evidence>
<organism evidence="9 10">
    <name type="scientific">Thermanaerosceptrum fracticalcis</name>
    <dbReference type="NCBI Taxonomy" id="1712410"/>
    <lineage>
        <taxon>Bacteria</taxon>
        <taxon>Bacillati</taxon>
        <taxon>Bacillota</taxon>
        <taxon>Clostridia</taxon>
        <taxon>Eubacteriales</taxon>
        <taxon>Peptococcaceae</taxon>
        <taxon>Thermanaerosceptrum</taxon>
    </lineage>
</organism>
<dbReference type="InterPro" id="IPR020057">
    <property type="entry name" value="Ribosomal_bL25_b-dom"/>
</dbReference>
<evidence type="ECO:0000256" key="2">
    <source>
        <dbReference type="ARBA" id="ARBA00022884"/>
    </source>
</evidence>
<dbReference type="InterPro" id="IPR029751">
    <property type="entry name" value="Ribosomal_L25_dom"/>
</dbReference>
<dbReference type="Pfam" id="PF14693">
    <property type="entry name" value="Ribosomal_TL5_C"/>
    <property type="match status" value="1"/>
</dbReference>
<dbReference type="GO" id="GO:0006412">
    <property type="term" value="P:translation"/>
    <property type="evidence" value="ECO:0007669"/>
    <property type="project" value="UniProtKB-UniRule"/>
</dbReference>
<comment type="subunit">
    <text evidence="5">Part of the 50S ribosomal subunit; part of the 5S rRNA/L5/L18/L25 subcomplex. Contacts the 5S rRNA. Binds to the 5S rRNA independently of L5 and L18.</text>
</comment>
<dbReference type="InterPro" id="IPR037121">
    <property type="entry name" value="Ribosomal_bL25_C"/>
</dbReference>
<keyword evidence="3 5" id="KW-0689">Ribosomal protein</keyword>
<evidence type="ECO:0000256" key="6">
    <source>
        <dbReference type="SAM" id="MobiDB-lite"/>
    </source>
</evidence>
<dbReference type="CDD" id="cd00495">
    <property type="entry name" value="Ribosomal_L25_TL5_CTC"/>
    <property type="match status" value="1"/>
</dbReference>
<dbReference type="PANTHER" id="PTHR33284:SF1">
    <property type="entry name" value="RIBOSOMAL PROTEIN L25_GLN-TRNA SYNTHETASE, ANTI-CODON-BINDING DOMAIN-CONTAINING PROTEIN"/>
    <property type="match status" value="1"/>
</dbReference>
<evidence type="ECO:0000259" key="8">
    <source>
        <dbReference type="Pfam" id="PF14693"/>
    </source>
</evidence>
<evidence type="ECO:0000256" key="3">
    <source>
        <dbReference type="ARBA" id="ARBA00022980"/>
    </source>
</evidence>
<dbReference type="InterPro" id="IPR011035">
    <property type="entry name" value="Ribosomal_bL25/Gln-tRNA_synth"/>
</dbReference>
<evidence type="ECO:0000259" key="7">
    <source>
        <dbReference type="Pfam" id="PF01386"/>
    </source>
</evidence>
<dbReference type="Gene3D" id="2.40.240.10">
    <property type="entry name" value="Ribosomal Protein L25, Chain P"/>
    <property type="match status" value="1"/>
</dbReference>